<name>A0ABW4VZ02_9BACI</name>
<keyword evidence="4" id="KW-1185">Reference proteome</keyword>
<feature type="domain" description="Glycosyltransferase subfamily 4-like N-terminal" evidence="2">
    <location>
        <begin position="92"/>
        <end position="135"/>
    </location>
</feature>
<keyword evidence="3" id="KW-0328">Glycosyltransferase</keyword>
<dbReference type="InterPro" id="IPR001296">
    <property type="entry name" value="Glyco_trans_1"/>
</dbReference>
<dbReference type="Proteomes" id="UP001597383">
    <property type="component" value="Unassembled WGS sequence"/>
</dbReference>
<protein>
    <submittedName>
        <fullName evidence="3">Glycosyltransferase family 4 protein</fullName>
        <ecNumber evidence="3">2.4.-.-</ecNumber>
    </submittedName>
</protein>
<dbReference type="PANTHER" id="PTHR12526:SF630">
    <property type="entry name" value="GLYCOSYLTRANSFERASE"/>
    <property type="match status" value="1"/>
</dbReference>
<accession>A0ABW4VZ02</accession>
<dbReference type="Gene3D" id="3.40.50.2000">
    <property type="entry name" value="Glycogen Phosphorylase B"/>
    <property type="match status" value="2"/>
</dbReference>
<dbReference type="RefSeq" id="WP_377556275.1">
    <property type="nucleotide sequence ID" value="NZ_JBHUHQ010000015.1"/>
</dbReference>
<feature type="domain" description="Glycosyl transferase family 1" evidence="1">
    <location>
        <begin position="140"/>
        <end position="315"/>
    </location>
</feature>
<dbReference type="EMBL" id="JBHUHQ010000015">
    <property type="protein sequence ID" value="MFD2044493.1"/>
    <property type="molecule type" value="Genomic_DNA"/>
</dbReference>
<keyword evidence="3" id="KW-0808">Transferase</keyword>
<dbReference type="PANTHER" id="PTHR12526">
    <property type="entry name" value="GLYCOSYLTRANSFERASE"/>
    <property type="match status" value="1"/>
</dbReference>
<evidence type="ECO:0000313" key="3">
    <source>
        <dbReference type="EMBL" id="MFD2044493.1"/>
    </source>
</evidence>
<gene>
    <name evidence="3" type="ORF">ACFSJF_09460</name>
</gene>
<dbReference type="EC" id="2.4.-.-" evidence="3"/>
<dbReference type="Pfam" id="PF00534">
    <property type="entry name" value="Glycos_transf_1"/>
    <property type="match status" value="1"/>
</dbReference>
<proteinExistence type="predicted"/>
<evidence type="ECO:0000259" key="2">
    <source>
        <dbReference type="Pfam" id="PF13439"/>
    </source>
</evidence>
<dbReference type="SUPFAM" id="SSF53756">
    <property type="entry name" value="UDP-Glycosyltransferase/glycogen phosphorylase"/>
    <property type="match status" value="1"/>
</dbReference>
<reference evidence="4" key="1">
    <citation type="journal article" date="2019" name="Int. J. Syst. Evol. Microbiol.">
        <title>The Global Catalogue of Microorganisms (GCM) 10K type strain sequencing project: providing services to taxonomists for standard genome sequencing and annotation.</title>
        <authorList>
            <consortium name="The Broad Institute Genomics Platform"/>
            <consortium name="The Broad Institute Genome Sequencing Center for Infectious Disease"/>
            <person name="Wu L."/>
            <person name="Ma J."/>
        </authorList>
    </citation>
    <scope>NUCLEOTIDE SEQUENCE [LARGE SCALE GENOMIC DNA]</scope>
    <source>
        <strain evidence="4">R28</strain>
    </source>
</reference>
<dbReference type="Pfam" id="PF13439">
    <property type="entry name" value="Glyco_transf_4"/>
    <property type="match status" value="1"/>
</dbReference>
<evidence type="ECO:0000313" key="4">
    <source>
        <dbReference type="Proteomes" id="UP001597383"/>
    </source>
</evidence>
<comment type="caution">
    <text evidence="3">The sequence shown here is derived from an EMBL/GenBank/DDBJ whole genome shotgun (WGS) entry which is preliminary data.</text>
</comment>
<dbReference type="CDD" id="cd03801">
    <property type="entry name" value="GT4_PimA-like"/>
    <property type="match status" value="1"/>
</dbReference>
<organism evidence="3 4">
    <name type="scientific">Ornithinibacillus salinisoli</name>
    <dbReference type="NCBI Taxonomy" id="1848459"/>
    <lineage>
        <taxon>Bacteria</taxon>
        <taxon>Bacillati</taxon>
        <taxon>Bacillota</taxon>
        <taxon>Bacilli</taxon>
        <taxon>Bacillales</taxon>
        <taxon>Bacillaceae</taxon>
        <taxon>Ornithinibacillus</taxon>
    </lineage>
</organism>
<evidence type="ECO:0000259" key="1">
    <source>
        <dbReference type="Pfam" id="PF00534"/>
    </source>
</evidence>
<dbReference type="InterPro" id="IPR028098">
    <property type="entry name" value="Glyco_trans_4-like_N"/>
</dbReference>
<sequence length="322" mass="38414">MKKVAVFGHDLKFISYITDYLTDSFDYQIKIDQWDGHDRHDETKSLELLEWADILFCEWGLGNVIWCQKHKKSNQRLIVRLHRFEMNTRFPALFDYKKIDQLIAISPYIYEEFHRVAKVPREKMKVIFNAVDTQRFAKDKVEDSKFNIGLIGYVPKLKRLDRAIDIFEKLYELDPRYKLYIKGKRPEEVDWVWKRASQREHYKDAFERIQQSKFKEHIFIEGWGDVSEWLKNVGYVLSVSDYESFHLAPIEGMASGAFPVVLQREGVRCVFQEKYIFENIEQAVTFISSKNNKDESELASYVEERFSLQKICEKMDELLRNA</sequence>
<dbReference type="GO" id="GO:0016757">
    <property type="term" value="F:glycosyltransferase activity"/>
    <property type="evidence" value="ECO:0007669"/>
    <property type="project" value="UniProtKB-KW"/>
</dbReference>